<dbReference type="PANTHER" id="PTHR43023">
    <property type="entry name" value="PROTEIN TRIGALACTOSYLDIACYLGLYCEROL 3, CHLOROPLASTIC"/>
    <property type="match status" value="1"/>
</dbReference>
<dbReference type="GO" id="GO:0005524">
    <property type="term" value="F:ATP binding"/>
    <property type="evidence" value="ECO:0007669"/>
    <property type="project" value="UniProtKB-KW"/>
</dbReference>
<keyword evidence="3 5" id="KW-0067">ATP-binding</keyword>
<dbReference type="SMART" id="SM00382">
    <property type="entry name" value="AAA"/>
    <property type="match status" value="1"/>
</dbReference>
<evidence type="ECO:0000313" key="5">
    <source>
        <dbReference type="EMBL" id="BAP57470.1"/>
    </source>
</evidence>
<protein>
    <submittedName>
        <fullName evidence="5">Iron ABC transporter ATP-binding protein</fullName>
    </submittedName>
</protein>
<evidence type="ECO:0000313" key="6">
    <source>
        <dbReference type="Proteomes" id="UP000031623"/>
    </source>
</evidence>
<dbReference type="InterPro" id="IPR003439">
    <property type="entry name" value="ABC_transporter-like_ATP-bd"/>
</dbReference>
<dbReference type="OrthoDB" id="9802264at2"/>
<proteinExistence type="predicted"/>
<feature type="domain" description="ABC transporter" evidence="4">
    <location>
        <begin position="7"/>
        <end position="244"/>
    </location>
</feature>
<dbReference type="EMBL" id="AP014633">
    <property type="protein sequence ID" value="BAP57470.1"/>
    <property type="molecule type" value="Genomic_DNA"/>
</dbReference>
<evidence type="ECO:0000256" key="2">
    <source>
        <dbReference type="ARBA" id="ARBA00022741"/>
    </source>
</evidence>
<dbReference type="InterPro" id="IPR003593">
    <property type="entry name" value="AAA+_ATPase"/>
</dbReference>
<dbReference type="AlphaFoldDB" id="A0A090APM6"/>
<dbReference type="InterPro" id="IPR017871">
    <property type="entry name" value="ABC_transporter-like_CS"/>
</dbReference>
<evidence type="ECO:0000259" key="4">
    <source>
        <dbReference type="PROSITE" id="PS50893"/>
    </source>
</evidence>
<organism evidence="5 6">
    <name type="scientific">Thioploca ingrica</name>
    <dbReference type="NCBI Taxonomy" id="40754"/>
    <lineage>
        <taxon>Bacteria</taxon>
        <taxon>Pseudomonadati</taxon>
        <taxon>Pseudomonadota</taxon>
        <taxon>Gammaproteobacteria</taxon>
        <taxon>Thiotrichales</taxon>
        <taxon>Thiotrichaceae</taxon>
        <taxon>Thioploca</taxon>
    </lineage>
</organism>
<name>A0A090APM6_9GAMM</name>
<dbReference type="Pfam" id="PF00005">
    <property type="entry name" value="ABC_tran"/>
    <property type="match status" value="1"/>
</dbReference>
<dbReference type="PROSITE" id="PS00211">
    <property type="entry name" value="ABC_TRANSPORTER_1"/>
    <property type="match status" value="1"/>
</dbReference>
<accession>A0A090APM6</accession>
<dbReference type="Proteomes" id="UP000031623">
    <property type="component" value="Chromosome"/>
</dbReference>
<sequence>MSSEIVIEISQLRTQFGSVIIHDDLNLTIYRGEIVALIGGSGTGKSTLLREIILLEQPIAGSIQVLGQEVLHLNDEQSLWLRRRCGVMFQNGALFSSLTVAENVALPLREHTRLSKAFIQELAAFKIALVGLPAHAGDKYPAQLSGGMIKRAAVARALALDPEILFLDEPTAGLDPIGADALDDLIIQLKESLGLTVVIVTHDLDSLWKVTDRVAVLADNRVFAVAPIPELLQLNHPWLQAYFQGPRGRAVPTASLV</sequence>
<reference evidence="5 6" key="1">
    <citation type="journal article" date="2014" name="ISME J.">
        <title>Ecophysiology of Thioploca ingrica as revealed by the complete genome sequence supplemented with proteomic evidence.</title>
        <authorList>
            <person name="Kojima H."/>
            <person name="Ogura Y."/>
            <person name="Yamamoto N."/>
            <person name="Togashi T."/>
            <person name="Mori H."/>
            <person name="Watanabe T."/>
            <person name="Nemoto F."/>
            <person name="Kurokawa K."/>
            <person name="Hayashi T."/>
            <person name="Fukui M."/>
        </authorList>
    </citation>
    <scope>NUCLEOTIDE SEQUENCE [LARGE SCALE GENOMIC DNA]</scope>
</reference>
<keyword evidence="6" id="KW-1185">Reference proteome</keyword>
<dbReference type="PROSITE" id="PS50893">
    <property type="entry name" value="ABC_TRANSPORTER_2"/>
    <property type="match status" value="1"/>
</dbReference>
<dbReference type="STRING" id="40754.THII_3173"/>
<dbReference type="HOGENOM" id="CLU_000604_1_22_6"/>
<dbReference type="PANTHER" id="PTHR43023:SF3">
    <property type="entry name" value="PROTEIN TRIGALACTOSYLDIACYLGLYCEROL 3, CHLOROPLASTIC"/>
    <property type="match status" value="1"/>
</dbReference>
<keyword evidence="2" id="KW-0547">Nucleotide-binding</keyword>
<dbReference type="Gene3D" id="3.40.50.300">
    <property type="entry name" value="P-loop containing nucleotide triphosphate hydrolases"/>
    <property type="match status" value="1"/>
</dbReference>
<dbReference type="SUPFAM" id="SSF52540">
    <property type="entry name" value="P-loop containing nucleoside triphosphate hydrolases"/>
    <property type="match status" value="1"/>
</dbReference>
<keyword evidence="1" id="KW-0813">Transport</keyword>
<gene>
    <name evidence="5" type="ORF">THII_3173</name>
</gene>
<evidence type="ECO:0000256" key="3">
    <source>
        <dbReference type="ARBA" id="ARBA00022840"/>
    </source>
</evidence>
<dbReference type="KEGG" id="tig:THII_3173"/>
<evidence type="ECO:0000256" key="1">
    <source>
        <dbReference type="ARBA" id="ARBA00022448"/>
    </source>
</evidence>
<dbReference type="GO" id="GO:0016887">
    <property type="term" value="F:ATP hydrolysis activity"/>
    <property type="evidence" value="ECO:0007669"/>
    <property type="project" value="InterPro"/>
</dbReference>
<dbReference type="InterPro" id="IPR027417">
    <property type="entry name" value="P-loop_NTPase"/>
</dbReference>